<evidence type="ECO:0000313" key="5">
    <source>
        <dbReference type="Proteomes" id="UP000504609"/>
    </source>
</evidence>
<dbReference type="PROSITE" id="PS00287">
    <property type="entry name" value="CYSTATIN"/>
    <property type="match status" value="1"/>
</dbReference>
<dbReference type="InterPro" id="IPR018073">
    <property type="entry name" value="Prot_inh_cystat_CS"/>
</dbReference>
<dbReference type="InterPro" id="IPR046350">
    <property type="entry name" value="Cystatin_sf"/>
</dbReference>
<keyword evidence="5" id="KW-1185">Reference proteome</keyword>
<dbReference type="SUPFAM" id="SSF54403">
    <property type="entry name" value="Cystatin/monellin"/>
    <property type="match status" value="1"/>
</dbReference>
<dbReference type="PANTHER" id="PTHR47364">
    <property type="entry name" value="CYSTEINE PROTEINASE INHIBITOR 5"/>
    <property type="match status" value="1"/>
</dbReference>
<organism evidence="5 6">
    <name type="scientific">Cucurbita moschata</name>
    <name type="common">Winter crookneck squash</name>
    <name type="synonym">Cucurbita pepo var. moschata</name>
    <dbReference type="NCBI Taxonomy" id="3662"/>
    <lineage>
        <taxon>Eukaryota</taxon>
        <taxon>Viridiplantae</taxon>
        <taxon>Streptophyta</taxon>
        <taxon>Embryophyta</taxon>
        <taxon>Tracheophyta</taxon>
        <taxon>Spermatophyta</taxon>
        <taxon>Magnoliopsida</taxon>
        <taxon>eudicotyledons</taxon>
        <taxon>Gunneridae</taxon>
        <taxon>Pentapetalae</taxon>
        <taxon>rosids</taxon>
        <taxon>fabids</taxon>
        <taxon>Cucurbitales</taxon>
        <taxon>Cucurbitaceae</taxon>
        <taxon>Cucurbiteae</taxon>
        <taxon>Cucurbita</taxon>
    </lineage>
</organism>
<reference evidence="6" key="1">
    <citation type="submission" date="2025-08" db="UniProtKB">
        <authorList>
            <consortium name="RefSeq"/>
        </authorList>
    </citation>
    <scope>IDENTIFICATION</scope>
    <source>
        <tissue evidence="6">Young leaves</tissue>
    </source>
</reference>
<evidence type="ECO:0000259" key="4">
    <source>
        <dbReference type="SMART" id="SM00043"/>
    </source>
</evidence>
<keyword evidence="2" id="KW-0789">Thiol protease inhibitor</keyword>
<dbReference type="Pfam" id="PF16845">
    <property type="entry name" value="SQAPI"/>
    <property type="match status" value="1"/>
</dbReference>
<keyword evidence="3" id="KW-0732">Signal</keyword>
<keyword evidence="1" id="KW-0646">Protease inhibitor</keyword>
<evidence type="ECO:0000256" key="1">
    <source>
        <dbReference type="ARBA" id="ARBA00022690"/>
    </source>
</evidence>
<dbReference type="GeneID" id="111434113"/>
<gene>
    <name evidence="6" type="primary">LOC111434113</name>
</gene>
<protein>
    <submittedName>
        <fullName evidence="6">Cysteine proteinase inhibitor 5-like</fullName>
    </submittedName>
</protein>
<evidence type="ECO:0000313" key="6">
    <source>
        <dbReference type="RefSeq" id="XP_022927193.1"/>
    </source>
</evidence>
<dbReference type="Gene3D" id="3.10.450.10">
    <property type="match status" value="1"/>
</dbReference>
<sequence>MKSRSASLFLILLLPLLVVATARMGRLVGGWEKIKDVKDPHIQEIGKFAVSEYNKQSKGALEFKDVVKGESQVVSGMNYRLVIEAKKGESIGKYQALIWEKAWQHFMELTSFKPVAN</sequence>
<dbReference type="AlphaFoldDB" id="A0A6J1EKC1"/>
<evidence type="ECO:0000256" key="3">
    <source>
        <dbReference type="SAM" id="SignalP"/>
    </source>
</evidence>
<dbReference type="InterPro" id="IPR000010">
    <property type="entry name" value="Cystatin_dom"/>
</dbReference>
<feature type="domain" description="Cystatin" evidence="4">
    <location>
        <begin position="26"/>
        <end position="115"/>
    </location>
</feature>
<dbReference type="RefSeq" id="XP_022927193.1">
    <property type="nucleotide sequence ID" value="XM_023071425.1"/>
</dbReference>
<dbReference type="Proteomes" id="UP000504609">
    <property type="component" value="Unplaced"/>
</dbReference>
<accession>A0A6J1EKC1</accession>
<dbReference type="CDD" id="cd00042">
    <property type="entry name" value="CY"/>
    <property type="match status" value="1"/>
</dbReference>
<dbReference type="PANTHER" id="PTHR47364:SF2">
    <property type="entry name" value="CYSTEINE PROTEINASE INHIBITOR 5"/>
    <property type="match status" value="1"/>
</dbReference>
<dbReference type="SMART" id="SM00043">
    <property type="entry name" value="CY"/>
    <property type="match status" value="1"/>
</dbReference>
<dbReference type="KEGG" id="cmos:111434113"/>
<dbReference type="GO" id="GO:0004869">
    <property type="term" value="F:cysteine-type endopeptidase inhibitor activity"/>
    <property type="evidence" value="ECO:0007669"/>
    <property type="project" value="UniProtKB-KW"/>
</dbReference>
<feature type="chain" id="PRO_5026819575" evidence="3">
    <location>
        <begin position="23"/>
        <end position="117"/>
    </location>
</feature>
<feature type="signal peptide" evidence="3">
    <location>
        <begin position="1"/>
        <end position="22"/>
    </location>
</feature>
<name>A0A6J1EKC1_CUCMO</name>
<proteinExistence type="predicted"/>
<evidence type="ECO:0000256" key="2">
    <source>
        <dbReference type="ARBA" id="ARBA00022704"/>
    </source>
</evidence>